<protein>
    <submittedName>
        <fullName evidence="1">Uncharacterized protein</fullName>
    </submittedName>
</protein>
<gene>
    <name evidence="1" type="ORF">NLG97_g10281</name>
</gene>
<name>A0ACC1QGN0_9HYPO</name>
<proteinExistence type="predicted"/>
<organism evidence="1 2">
    <name type="scientific">Lecanicillium saksenae</name>
    <dbReference type="NCBI Taxonomy" id="468837"/>
    <lineage>
        <taxon>Eukaryota</taxon>
        <taxon>Fungi</taxon>
        <taxon>Dikarya</taxon>
        <taxon>Ascomycota</taxon>
        <taxon>Pezizomycotina</taxon>
        <taxon>Sordariomycetes</taxon>
        <taxon>Hypocreomycetidae</taxon>
        <taxon>Hypocreales</taxon>
        <taxon>Cordycipitaceae</taxon>
        <taxon>Lecanicillium</taxon>
    </lineage>
</organism>
<comment type="caution">
    <text evidence="1">The sequence shown here is derived from an EMBL/GenBank/DDBJ whole genome shotgun (WGS) entry which is preliminary data.</text>
</comment>
<accession>A0ACC1QGN0</accession>
<keyword evidence="2" id="KW-1185">Reference proteome</keyword>
<sequence length="100" mass="11002">MPQQFLPLQYEAQPSPFFRLRDAMGADDMLFSQSQQQLGQPPPFSAGDAMDEDSFLSQSQHQSGQTPLVSFEHINFDDDDDGDAVFDPAPGSSQQPPPSL</sequence>
<evidence type="ECO:0000313" key="2">
    <source>
        <dbReference type="Proteomes" id="UP001148737"/>
    </source>
</evidence>
<evidence type="ECO:0000313" key="1">
    <source>
        <dbReference type="EMBL" id="KAJ3473485.1"/>
    </source>
</evidence>
<dbReference type="Proteomes" id="UP001148737">
    <property type="component" value="Unassembled WGS sequence"/>
</dbReference>
<reference evidence="1" key="1">
    <citation type="submission" date="2022-07" db="EMBL/GenBank/DDBJ databases">
        <title>Genome Sequence of Lecanicillium saksenae.</title>
        <authorList>
            <person name="Buettner E."/>
        </authorList>
    </citation>
    <scope>NUCLEOTIDE SEQUENCE</scope>
    <source>
        <strain evidence="1">VT-O1</strain>
    </source>
</reference>
<dbReference type="EMBL" id="JANAKD010002490">
    <property type="protein sequence ID" value="KAJ3473485.1"/>
    <property type="molecule type" value="Genomic_DNA"/>
</dbReference>